<keyword evidence="2" id="KW-0812">Transmembrane</keyword>
<reference evidence="3 4" key="1">
    <citation type="journal article" date="2014" name="Genome Announc.">
        <title>Complete Genome Sequence of Hyphomicrobium nitrativorans Strain NL23, a Denitrifying Bacterium Isolated from Biofilm of a Methanol-Fed Denitrification System Treating Seawater at the Montreal Biodome.</title>
        <authorList>
            <person name="Martineau C."/>
            <person name="Villeneuve C."/>
            <person name="Mauffrey F."/>
            <person name="Villemur R."/>
        </authorList>
    </citation>
    <scope>NUCLEOTIDE SEQUENCE [LARGE SCALE GENOMIC DNA]</scope>
    <source>
        <strain evidence="3">NL23</strain>
    </source>
</reference>
<accession>V5SA68</accession>
<feature type="transmembrane region" description="Helical" evidence="2">
    <location>
        <begin position="54"/>
        <end position="71"/>
    </location>
</feature>
<evidence type="ECO:0000313" key="3">
    <source>
        <dbReference type="EMBL" id="AHB47312.1"/>
    </source>
</evidence>
<dbReference type="HOGENOM" id="CLU_1105982_0_0_5"/>
<dbReference type="Proteomes" id="UP000018542">
    <property type="component" value="Chromosome"/>
</dbReference>
<keyword evidence="2" id="KW-1133">Transmembrane helix</keyword>
<dbReference type="AlphaFoldDB" id="V5SA68"/>
<dbReference type="KEGG" id="hni:W911_01110"/>
<keyword evidence="2" id="KW-0472">Membrane</keyword>
<evidence type="ECO:0000256" key="1">
    <source>
        <dbReference type="SAM" id="MobiDB-lite"/>
    </source>
</evidence>
<protein>
    <submittedName>
        <fullName evidence="3">Uncharacterized protein</fullName>
    </submittedName>
</protein>
<evidence type="ECO:0000313" key="4">
    <source>
        <dbReference type="Proteomes" id="UP000018542"/>
    </source>
</evidence>
<feature type="region of interest" description="Disordered" evidence="1">
    <location>
        <begin position="200"/>
        <end position="234"/>
    </location>
</feature>
<gene>
    <name evidence="3" type="ORF">W911_01110</name>
</gene>
<dbReference type="PATRIC" id="fig|1029756.8.peg.236"/>
<evidence type="ECO:0000256" key="2">
    <source>
        <dbReference type="SAM" id="Phobius"/>
    </source>
</evidence>
<organism evidence="3 4">
    <name type="scientific">Hyphomicrobium nitrativorans NL23</name>
    <dbReference type="NCBI Taxonomy" id="1029756"/>
    <lineage>
        <taxon>Bacteria</taxon>
        <taxon>Pseudomonadati</taxon>
        <taxon>Pseudomonadota</taxon>
        <taxon>Alphaproteobacteria</taxon>
        <taxon>Hyphomicrobiales</taxon>
        <taxon>Hyphomicrobiaceae</taxon>
        <taxon>Hyphomicrobium</taxon>
    </lineage>
</organism>
<dbReference type="EMBL" id="CP006912">
    <property type="protein sequence ID" value="AHB47312.1"/>
    <property type="molecule type" value="Genomic_DNA"/>
</dbReference>
<proteinExistence type="predicted"/>
<keyword evidence="4" id="KW-1185">Reference proteome</keyword>
<dbReference type="RefSeq" id="WP_023785664.1">
    <property type="nucleotide sequence ID" value="NC_022997.1"/>
</dbReference>
<sequence length="251" mass="28516">MTRASLDRTLRRAYAGLGLVLFLALAAKFADRVPGLAGTPFESAALDLYDYLKDMALVFVTVVAAYLANVFQKRSKFVESLEEEWRGIVRTKSALFAFCEKPDASGDDYIAAFCRISETIDNMRIVYRNVGETDRLVGLYPYAPLHDMRRALQSLNPRKRSDLTDADRKLARDAILQSFYALRENFLEELDLREPDNPLLISGGRRLKQPGSTRGASRRQERQRIRQNSTPMAREDVDAFLAGLYQAEQHK</sequence>
<dbReference type="OrthoDB" id="7931313at2"/>
<name>V5SA68_9HYPH</name>